<dbReference type="Proteomes" id="UP001595530">
    <property type="component" value="Unassembled WGS sequence"/>
</dbReference>
<comment type="caution">
    <text evidence="1">The sequence shown here is derived from an EMBL/GenBank/DDBJ whole genome shotgun (WGS) entry which is preliminary data.</text>
</comment>
<keyword evidence="2" id="KW-1185">Reference proteome</keyword>
<dbReference type="EMBL" id="JBHRTP010000096">
    <property type="protein sequence ID" value="MFC3111043.1"/>
    <property type="molecule type" value="Genomic_DNA"/>
</dbReference>
<sequence>MTAGLICNHLHLVAQIIGRETMIQRERRKGECGQEFKHREF</sequence>
<evidence type="ECO:0000313" key="1">
    <source>
        <dbReference type="EMBL" id="MFC3111043.1"/>
    </source>
</evidence>
<evidence type="ECO:0000313" key="2">
    <source>
        <dbReference type="Proteomes" id="UP001595530"/>
    </source>
</evidence>
<protein>
    <recommendedName>
        <fullName evidence="3">Transposase</fullName>
    </recommendedName>
</protein>
<reference evidence="2" key="1">
    <citation type="journal article" date="2019" name="Int. J. Syst. Evol. Microbiol.">
        <title>The Global Catalogue of Microorganisms (GCM) 10K type strain sequencing project: providing services to taxonomists for standard genome sequencing and annotation.</title>
        <authorList>
            <consortium name="The Broad Institute Genomics Platform"/>
            <consortium name="The Broad Institute Genome Sequencing Center for Infectious Disease"/>
            <person name="Wu L."/>
            <person name="Ma J."/>
        </authorList>
    </citation>
    <scope>NUCLEOTIDE SEQUENCE [LARGE SCALE GENOMIC DNA]</scope>
    <source>
        <strain evidence="2">KCTC 42986</strain>
    </source>
</reference>
<proteinExistence type="predicted"/>
<organism evidence="1 2">
    <name type="scientific">Undibacterium arcticum</name>
    <dbReference type="NCBI Taxonomy" id="1762892"/>
    <lineage>
        <taxon>Bacteria</taxon>
        <taxon>Pseudomonadati</taxon>
        <taxon>Pseudomonadota</taxon>
        <taxon>Betaproteobacteria</taxon>
        <taxon>Burkholderiales</taxon>
        <taxon>Oxalobacteraceae</taxon>
        <taxon>Undibacterium</taxon>
    </lineage>
</organism>
<accession>A0ABV7FAF1</accession>
<gene>
    <name evidence="1" type="ORF">ACFOFO_24340</name>
</gene>
<evidence type="ECO:0008006" key="3">
    <source>
        <dbReference type="Google" id="ProtNLM"/>
    </source>
</evidence>
<name>A0ABV7FAF1_9BURK</name>
<dbReference type="RefSeq" id="WP_390324282.1">
    <property type="nucleotide sequence ID" value="NZ_JBHRTP010000096.1"/>
</dbReference>